<dbReference type="Pfam" id="PF07719">
    <property type="entry name" value="TPR_2"/>
    <property type="match status" value="1"/>
</dbReference>
<dbReference type="PANTHER" id="PTHR11242">
    <property type="entry name" value="ARYL HYDROCARBON RECEPTOR INTERACTING PROTEIN RELATED"/>
    <property type="match status" value="1"/>
</dbReference>
<dbReference type="SMART" id="SM00028">
    <property type="entry name" value="TPR"/>
    <property type="match status" value="2"/>
</dbReference>
<dbReference type="InterPro" id="IPR013105">
    <property type="entry name" value="TPR_2"/>
</dbReference>
<sequence>MALADLSNMSPEAQADLSNMSPEALSRFMDFMRNEVENPPKTTDLFKVPADLPKGWQIFFDKVAAHYARQCEDRHTLIYLEKRSWILEDEKLTEFEMFMSAIGMKEEGNAAFREGDVARALLFYMSANSTFPTPDVMNNVAACALRENRYQMAEDFASKALDMDLFTNVKNKAKAYFRRAQARMHLGNFEEALQDINIAADLHPDVSISSTRGEIETLIETVKSPSQRKTYLDGQKSPPGMLSFTEGMQGIQDLGMQYVRVPDFVDFKQVQPPSF</sequence>
<dbReference type="RefSeq" id="XP_001879205.1">
    <property type="nucleotide sequence ID" value="XM_001879170.1"/>
</dbReference>
<evidence type="ECO:0000313" key="5">
    <source>
        <dbReference type="Proteomes" id="UP000001194"/>
    </source>
</evidence>
<dbReference type="GeneID" id="6075166"/>
<dbReference type="EMBL" id="DS547098">
    <property type="protein sequence ID" value="EDR09820.1"/>
    <property type="molecule type" value="Genomic_DNA"/>
</dbReference>
<dbReference type="STRING" id="486041.B0D5R6"/>
<dbReference type="InterPro" id="IPR019734">
    <property type="entry name" value="TPR_rpt"/>
</dbReference>
<reference evidence="4 5" key="1">
    <citation type="journal article" date="2008" name="Nature">
        <title>The genome of Laccaria bicolor provides insights into mycorrhizal symbiosis.</title>
        <authorList>
            <person name="Martin F."/>
            <person name="Aerts A."/>
            <person name="Ahren D."/>
            <person name="Brun A."/>
            <person name="Danchin E.G.J."/>
            <person name="Duchaussoy F."/>
            <person name="Gibon J."/>
            <person name="Kohler A."/>
            <person name="Lindquist E."/>
            <person name="Pereda V."/>
            <person name="Salamov A."/>
            <person name="Shapiro H.J."/>
            <person name="Wuyts J."/>
            <person name="Blaudez D."/>
            <person name="Buee M."/>
            <person name="Brokstein P."/>
            <person name="Canbaeck B."/>
            <person name="Cohen D."/>
            <person name="Courty P.E."/>
            <person name="Coutinho P.M."/>
            <person name="Delaruelle C."/>
            <person name="Detter J.C."/>
            <person name="Deveau A."/>
            <person name="DiFazio S."/>
            <person name="Duplessis S."/>
            <person name="Fraissinet-Tachet L."/>
            <person name="Lucic E."/>
            <person name="Frey-Klett P."/>
            <person name="Fourrey C."/>
            <person name="Feussner I."/>
            <person name="Gay G."/>
            <person name="Grimwood J."/>
            <person name="Hoegger P.J."/>
            <person name="Jain P."/>
            <person name="Kilaru S."/>
            <person name="Labbe J."/>
            <person name="Lin Y.C."/>
            <person name="Legue V."/>
            <person name="Le Tacon F."/>
            <person name="Marmeisse R."/>
            <person name="Melayah D."/>
            <person name="Montanini B."/>
            <person name="Muratet M."/>
            <person name="Nehls U."/>
            <person name="Niculita-Hirzel H."/>
            <person name="Oudot-Le Secq M.P."/>
            <person name="Peter M."/>
            <person name="Quesneville H."/>
            <person name="Rajashekar B."/>
            <person name="Reich M."/>
            <person name="Rouhier N."/>
            <person name="Schmutz J."/>
            <person name="Yin T."/>
            <person name="Chalot M."/>
            <person name="Henrissat B."/>
            <person name="Kuees U."/>
            <person name="Lucas S."/>
            <person name="Van de Peer Y."/>
            <person name="Podila G.K."/>
            <person name="Polle A."/>
            <person name="Pukkila P.J."/>
            <person name="Richardson P.M."/>
            <person name="Rouze P."/>
            <person name="Sanders I.R."/>
            <person name="Stajich J.E."/>
            <person name="Tunlid A."/>
            <person name="Tuskan G."/>
            <person name="Grigoriev I.V."/>
        </authorList>
    </citation>
    <scope>NUCLEOTIDE SEQUENCE [LARGE SCALE GENOMIC DNA]</scope>
    <source>
        <strain evidence="5">S238N-H82 / ATCC MYA-4686</strain>
    </source>
</reference>
<gene>
    <name evidence="4" type="ORF">LACBIDRAFT_318010</name>
</gene>
<keyword evidence="1" id="KW-0677">Repeat</keyword>
<protein>
    <submittedName>
        <fullName evidence="4">Predicted protein</fullName>
    </submittedName>
</protein>
<evidence type="ECO:0000256" key="1">
    <source>
        <dbReference type="ARBA" id="ARBA00022737"/>
    </source>
</evidence>
<dbReference type="KEGG" id="lbc:LACBIDRAFT_318010"/>
<evidence type="ECO:0000256" key="2">
    <source>
        <dbReference type="ARBA" id="ARBA00022803"/>
    </source>
</evidence>
<accession>B0D5R6</accession>
<dbReference type="InterPro" id="IPR011990">
    <property type="entry name" value="TPR-like_helical_dom_sf"/>
</dbReference>
<keyword evidence="2 3" id="KW-0802">TPR repeat</keyword>
<dbReference type="OrthoDB" id="629492at2759"/>
<dbReference type="Gene3D" id="1.25.40.10">
    <property type="entry name" value="Tetratricopeptide repeat domain"/>
    <property type="match status" value="1"/>
</dbReference>
<evidence type="ECO:0000313" key="4">
    <source>
        <dbReference type="EMBL" id="EDR09820.1"/>
    </source>
</evidence>
<dbReference type="SUPFAM" id="SSF48452">
    <property type="entry name" value="TPR-like"/>
    <property type="match status" value="1"/>
</dbReference>
<keyword evidence="5" id="KW-1185">Reference proteome</keyword>
<proteinExistence type="predicted"/>
<dbReference type="InParanoid" id="B0D5R6"/>
<dbReference type="HOGENOM" id="CLU_1023280_0_0_1"/>
<evidence type="ECO:0000256" key="3">
    <source>
        <dbReference type="PROSITE-ProRule" id="PRU00339"/>
    </source>
</evidence>
<name>B0D5R6_LACBS</name>
<dbReference type="Proteomes" id="UP000001194">
    <property type="component" value="Unassembled WGS sequence"/>
</dbReference>
<dbReference type="AlphaFoldDB" id="B0D5R6"/>
<organism evidence="5">
    <name type="scientific">Laccaria bicolor (strain S238N-H82 / ATCC MYA-4686)</name>
    <name type="common">Bicoloured deceiver</name>
    <name type="synonym">Laccaria laccata var. bicolor</name>
    <dbReference type="NCBI Taxonomy" id="486041"/>
    <lineage>
        <taxon>Eukaryota</taxon>
        <taxon>Fungi</taxon>
        <taxon>Dikarya</taxon>
        <taxon>Basidiomycota</taxon>
        <taxon>Agaricomycotina</taxon>
        <taxon>Agaricomycetes</taxon>
        <taxon>Agaricomycetidae</taxon>
        <taxon>Agaricales</taxon>
        <taxon>Agaricineae</taxon>
        <taxon>Hydnangiaceae</taxon>
        <taxon>Laccaria</taxon>
    </lineage>
</organism>
<dbReference type="PANTHER" id="PTHR11242:SF0">
    <property type="entry name" value="TPR_REGION DOMAIN-CONTAINING PROTEIN"/>
    <property type="match status" value="1"/>
</dbReference>
<dbReference type="InterPro" id="IPR039663">
    <property type="entry name" value="AIP/AIPL1/TTC9"/>
</dbReference>
<dbReference type="PROSITE" id="PS50005">
    <property type="entry name" value="TPR"/>
    <property type="match status" value="1"/>
</dbReference>
<feature type="repeat" description="TPR" evidence="3">
    <location>
        <begin position="173"/>
        <end position="206"/>
    </location>
</feature>